<name>A0AA85ANM3_9TREM</name>
<evidence type="ECO:0000256" key="1">
    <source>
        <dbReference type="SAM" id="MobiDB-lite"/>
    </source>
</evidence>
<proteinExistence type="predicted"/>
<feature type="compositionally biased region" description="Acidic residues" evidence="1">
    <location>
        <begin position="115"/>
        <end position="133"/>
    </location>
</feature>
<dbReference type="WBParaSite" id="SMRG1_91650.1">
    <property type="protein sequence ID" value="SMRG1_91650.1"/>
    <property type="gene ID" value="SMRG1_91650"/>
</dbReference>
<evidence type="ECO:0000313" key="3">
    <source>
        <dbReference type="WBParaSite" id="SMRG1_91650.1"/>
    </source>
</evidence>
<dbReference type="Proteomes" id="UP000050790">
    <property type="component" value="Unassembled WGS sequence"/>
</dbReference>
<feature type="region of interest" description="Disordered" evidence="1">
    <location>
        <begin position="228"/>
        <end position="252"/>
    </location>
</feature>
<protein>
    <submittedName>
        <fullName evidence="3">Uncharacterized protein</fullName>
    </submittedName>
</protein>
<reference evidence="3" key="1">
    <citation type="submission" date="2023-11" db="UniProtKB">
        <authorList>
            <consortium name="WormBaseParasite"/>
        </authorList>
    </citation>
    <scope>IDENTIFICATION</scope>
</reference>
<feature type="region of interest" description="Disordered" evidence="1">
    <location>
        <begin position="115"/>
        <end position="160"/>
    </location>
</feature>
<evidence type="ECO:0000313" key="2">
    <source>
        <dbReference type="Proteomes" id="UP000050790"/>
    </source>
</evidence>
<feature type="compositionally biased region" description="Basic and acidic residues" evidence="1">
    <location>
        <begin position="134"/>
        <end position="147"/>
    </location>
</feature>
<accession>A0AA85ANM3</accession>
<sequence length="252" mass="28375">MTCKEKPSKSILKADHEKATTLGTYNIYTKRASFKDDVILQQFIQDKCEPTTPCVIEAKLPIAPDVTEEELTPEEISRRKEFKQKRRLVDLEGADGLSLKAVLAHRVSLPGVEGDDEVEMEAEKNVEEEEEDHEEVKATDQQFDRTAKQIPSGSIYATNNDDSLSLLSKSSKHQSDIEWNFSNMEHETIIDKLSNRKSDQSDSCCETTSILYSVPNIVNTLSTSTIKTVEEQTSPPTPPPMTTIKINKDNRK</sequence>
<organism evidence="2 3">
    <name type="scientific">Schistosoma margrebowiei</name>
    <dbReference type="NCBI Taxonomy" id="48269"/>
    <lineage>
        <taxon>Eukaryota</taxon>
        <taxon>Metazoa</taxon>
        <taxon>Spiralia</taxon>
        <taxon>Lophotrochozoa</taxon>
        <taxon>Platyhelminthes</taxon>
        <taxon>Trematoda</taxon>
        <taxon>Digenea</taxon>
        <taxon>Strigeidida</taxon>
        <taxon>Schistosomatoidea</taxon>
        <taxon>Schistosomatidae</taxon>
        <taxon>Schistosoma</taxon>
    </lineage>
</organism>
<feature type="compositionally biased region" description="Polar residues" evidence="1">
    <location>
        <begin position="149"/>
        <end position="160"/>
    </location>
</feature>
<dbReference type="AlphaFoldDB" id="A0AA85ANM3"/>